<dbReference type="RefSeq" id="WP_096804527.1">
    <property type="nucleotide sequence ID" value="NZ_CP022196.1"/>
</dbReference>
<dbReference type="Pfam" id="PF14246">
    <property type="entry name" value="TetR_C_7"/>
    <property type="match status" value="1"/>
</dbReference>
<proteinExistence type="predicted"/>
<feature type="domain" description="HTH tetR-type" evidence="6">
    <location>
        <begin position="30"/>
        <end position="90"/>
    </location>
</feature>
<keyword evidence="1" id="KW-0805">Transcription regulation</keyword>
<dbReference type="Gene3D" id="1.10.357.10">
    <property type="entry name" value="Tetracycline Repressor, domain 2"/>
    <property type="match status" value="1"/>
</dbReference>
<keyword evidence="8" id="KW-1185">Reference proteome</keyword>
<organism evidence="7 8">
    <name type="scientific">Celeribacter ethanolicus</name>
    <dbReference type="NCBI Taxonomy" id="1758178"/>
    <lineage>
        <taxon>Bacteria</taxon>
        <taxon>Pseudomonadati</taxon>
        <taxon>Pseudomonadota</taxon>
        <taxon>Alphaproteobacteria</taxon>
        <taxon>Rhodobacterales</taxon>
        <taxon>Roseobacteraceae</taxon>
        <taxon>Celeribacter</taxon>
    </lineage>
</organism>
<dbReference type="KEGG" id="ceh:CEW89_00665"/>
<evidence type="ECO:0000313" key="7">
    <source>
        <dbReference type="EMBL" id="ATG46210.1"/>
    </source>
</evidence>
<dbReference type="PROSITE" id="PS50977">
    <property type="entry name" value="HTH_TETR_2"/>
    <property type="match status" value="1"/>
</dbReference>
<evidence type="ECO:0000259" key="6">
    <source>
        <dbReference type="PROSITE" id="PS50977"/>
    </source>
</evidence>
<feature type="DNA-binding region" description="H-T-H motif" evidence="4">
    <location>
        <begin position="53"/>
        <end position="72"/>
    </location>
</feature>
<dbReference type="OrthoDB" id="9816431at2"/>
<dbReference type="Pfam" id="PF00440">
    <property type="entry name" value="TetR_N"/>
    <property type="match status" value="1"/>
</dbReference>
<dbReference type="SUPFAM" id="SSF46689">
    <property type="entry name" value="Homeodomain-like"/>
    <property type="match status" value="1"/>
</dbReference>
<dbReference type="PANTHER" id="PTHR30055">
    <property type="entry name" value="HTH-TYPE TRANSCRIPTIONAL REGULATOR RUTR"/>
    <property type="match status" value="1"/>
</dbReference>
<dbReference type="InterPro" id="IPR050109">
    <property type="entry name" value="HTH-type_TetR-like_transc_reg"/>
</dbReference>
<dbReference type="GO" id="GO:0000976">
    <property type="term" value="F:transcription cis-regulatory region binding"/>
    <property type="evidence" value="ECO:0007669"/>
    <property type="project" value="TreeGrafter"/>
</dbReference>
<accession>A0A291G859</accession>
<dbReference type="EMBL" id="CP022196">
    <property type="protein sequence ID" value="ATG46210.1"/>
    <property type="molecule type" value="Genomic_DNA"/>
</dbReference>
<dbReference type="FunFam" id="1.10.10.60:FF:000141">
    <property type="entry name" value="TetR family transcriptional regulator"/>
    <property type="match status" value="1"/>
</dbReference>
<evidence type="ECO:0000256" key="3">
    <source>
        <dbReference type="ARBA" id="ARBA00023163"/>
    </source>
</evidence>
<evidence type="ECO:0000256" key="4">
    <source>
        <dbReference type="PROSITE-ProRule" id="PRU00335"/>
    </source>
</evidence>
<dbReference type="PANTHER" id="PTHR30055:SF234">
    <property type="entry name" value="HTH-TYPE TRANSCRIPTIONAL REGULATOR BETI"/>
    <property type="match status" value="1"/>
</dbReference>
<dbReference type="Proteomes" id="UP000217935">
    <property type="component" value="Chromosome"/>
</dbReference>
<keyword evidence="3" id="KW-0804">Transcription</keyword>
<reference evidence="7 8" key="1">
    <citation type="submission" date="2017-06" db="EMBL/GenBank/DDBJ databases">
        <title>Celeribacter sp. TSPH2 complete genome sequence.</title>
        <authorList>
            <person name="Woo J.-H."/>
            <person name="Kim H.-S."/>
        </authorList>
    </citation>
    <scope>NUCLEOTIDE SEQUENCE [LARGE SCALE GENOMIC DNA]</scope>
    <source>
        <strain evidence="7 8">TSPH2</strain>
    </source>
</reference>
<evidence type="ECO:0000256" key="1">
    <source>
        <dbReference type="ARBA" id="ARBA00023015"/>
    </source>
</evidence>
<dbReference type="InterPro" id="IPR001647">
    <property type="entry name" value="HTH_TetR"/>
</dbReference>
<dbReference type="PRINTS" id="PR00455">
    <property type="entry name" value="HTHTETR"/>
</dbReference>
<dbReference type="AlphaFoldDB" id="A0A291G859"/>
<dbReference type="InterPro" id="IPR009057">
    <property type="entry name" value="Homeodomain-like_sf"/>
</dbReference>
<evidence type="ECO:0000256" key="2">
    <source>
        <dbReference type="ARBA" id="ARBA00023125"/>
    </source>
</evidence>
<protein>
    <submittedName>
        <fullName evidence="7">TetR family transcriptional regulator</fullName>
    </submittedName>
</protein>
<evidence type="ECO:0000256" key="5">
    <source>
        <dbReference type="SAM" id="MobiDB-lite"/>
    </source>
</evidence>
<gene>
    <name evidence="7" type="ORF">CEW89_00665</name>
</gene>
<evidence type="ECO:0000313" key="8">
    <source>
        <dbReference type="Proteomes" id="UP000217935"/>
    </source>
</evidence>
<keyword evidence="2 4" id="KW-0238">DNA-binding</keyword>
<dbReference type="InterPro" id="IPR039536">
    <property type="entry name" value="TetR_C_Proteobacteria"/>
</dbReference>
<feature type="region of interest" description="Disordered" evidence="5">
    <location>
        <begin position="1"/>
        <end position="24"/>
    </location>
</feature>
<name>A0A291G859_9RHOB</name>
<sequence>MSKYEAEPEEAAAQETGVRKRGRPVQMDFEARETVILDATHALMMERGFDHVTMSAIARRAGMSKRTLYAHFDSQEVLLGRVIARISASIFQPLPEEDQDRPFSERLDLLLTFNKPPGSDRHKLEFLRTMVARAQTYPALARGLVHEGRGRLTGYVRDEIMREITAGRLSLAPDQAALSADLIVSMAFGDPLVRLLDPEFAEPTPELLAERRALAIRLFLTGCAVKMGDDA</sequence>
<dbReference type="STRING" id="1758178.GCA_001550095_03502"/>
<dbReference type="GO" id="GO:0003700">
    <property type="term" value="F:DNA-binding transcription factor activity"/>
    <property type="evidence" value="ECO:0007669"/>
    <property type="project" value="TreeGrafter"/>
</dbReference>